<evidence type="ECO:0000256" key="7">
    <source>
        <dbReference type="HAMAP-Rule" id="MF_01405"/>
    </source>
</evidence>
<keyword evidence="9" id="KW-1185">Reference proteome</keyword>
<accession>A0ABN7S508</accession>
<comment type="caution">
    <text evidence="8">The sequence shown here is derived from an EMBL/GenBank/DDBJ whole genome shotgun (WGS) entry which is preliminary data.</text>
</comment>
<sequence length="215" mass="22676">MSRDLSVIVIATKNEGKAREFAHALAPLGLAVRTLSGDDRVPAIVEDGETFADNARKKARTAGEALGVPVLADDSGLETEALGGEPGVFSARYAGEGAGDAANNAKLLRELAERAADVPQPSGLPEGVRALSRARFVCALALYDPETGAFAEADGMVDGWIIDRPLGSGGFGYDPLFWVPAFGRTMAQLTTEEKQSISHRGRALAKLADLLRKTR</sequence>
<feature type="binding site" evidence="7">
    <location>
        <position position="74"/>
    </location>
    <ligand>
        <name>Mg(2+)</name>
        <dbReference type="ChEBI" id="CHEBI:18420"/>
    </ligand>
</feature>
<dbReference type="PANTHER" id="PTHR11067">
    <property type="entry name" value="INOSINE TRIPHOSPHATE PYROPHOSPHATASE/HAM1 PROTEIN"/>
    <property type="match status" value="1"/>
</dbReference>
<comment type="catalytic activity">
    <reaction evidence="7">
        <text>XTP + H2O = XMP + diphosphate + H(+)</text>
        <dbReference type="Rhea" id="RHEA:28610"/>
        <dbReference type="ChEBI" id="CHEBI:15377"/>
        <dbReference type="ChEBI" id="CHEBI:15378"/>
        <dbReference type="ChEBI" id="CHEBI:33019"/>
        <dbReference type="ChEBI" id="CHEBI:57464"/>
        <dbReference type="ChEBI" id="CHEBI:61314"/>
        <dbReference type="EC" id="3.6.1.66"/>
    </reaction>
</comment>
<dbReference type="InterPro" id="IPR029001">
    <property type="entry name" value="ITPase-like_fam"/>
</dbReference>
<feature type="binding site" evidence="7">
    <location>
        <begin position="199"/>
        <end position="200"/>
    </location>
    <ligand>
        <name>substrate</name>
    </ligand>
</feature>
<keyword evidence="2 7" id="KW-0479">Metal-binding</keyword>
<evidence type="ECO:0000256" key="1">
    <source>
        <dbReference type="ARBA" id="ARBA00008023"/>
    </source>
</evidence>
<dbReference type="Proteomes" id="UP000681526">
    <property type="component" value="Unassembled WGS sequence"/>
</dbReference>
<evidence type="ECO:0000256" key="3">
    <source>
        <dbReference type="ARBA" id="ARBA00022741"/>
    </source>
</evidence>
<dbReference type="HAMAP" id="MF_01405">
    <property type="entry name" value="Non_canon_purine_NTPase"/>
    <property type="match status" value="1"/>
</dbReference>
<evidence type="ECO:0000256" key="5">
    <source>
        <dbReference type="ARBA" id="ARBA00022842"/>
    </source>
</evidence>
<feature type="binding site" evidence="7">
    <location>
        <position position="75"/>
    </location>
    <ligand>
        <name>substrate</name>
    </ligand>
</feature>
<feature type="binding site" evidence="7">
    <location>
        <begin position="12"/>
        <end position="17"/>
    </location>
    <ligand>
        <name>substrate</name>
    </ligand>
</feature>
<keyword evidence="4 7" id="KW-0378">Hydrolase</keyword>
<comment type="function">
    <text evidence="7">Pyrophosphatase that catalyzes the hydrolysis of nucleoside triphosphates to their monophosphate derivatives, with a high preference for the non-canonical purine nucleotides XTP (xanthosine triphosphate), dITP (deoxyinosine triphosphate) and ITP. Seems to function as a house-cleaning enzyme that removes non-canonical purine nucleotides from the nucleotide pool, thus preventing their incorporation into DNA/RNA and avoiding chromosomal lesions.</text>
</comment>
<keyword evidence="3 7" id="KW-0547">Nucleotide-binding</keyword>
<comment type="catalytic activity">
    <reaction evidence="7">
        <text>ITP + H2O = IMP + diphosphate + H(+)</text>
        <dbReference type="Rhea" id="RHEA:29399"/>
        <dbReference type="ChEBI" id="CHEBI:15377"/>
        <dbReference type="ChEBI" id="CHEBI:15378"/>
        <dbReference type="ChEBI" id="CHEBI:33019"/>
        <dbReference type="ChEBI" id="CHEBI:58053"/>
        <dbReference type="ChEBI" id="CHEBI:61402"/>
        <dbReference type="EC" id="3.6.1.66"/>
    </reaction>
</comment>
<dbReference type="RefSeq" id="WP_213486153.1">
    <property type="nucleotide sequence ID" value="NZ_CAJRAY010000085.1"/>
</dbReference>
<feature type="binding site" evidence="7">
    <location>
        <position position="194"/>
    </location>
    <ligand>
        <name>substrate</name>
    </ligand>
</feature>
<organism evidence="8 9">
    <name type="scientific">Thermobacillus xylanilyticus</name>
    <dbReference type="NCBI Taxonomy" id="76633"/>
    <lineage>
        <taxon>Bacteria</taxon>
        <taxon>Bacillati</taxon>
        <taxon>Bacillota</taxon>
        <taxon>Bacilli</taxon>
        <taxon>Bacillales</taxon>
        <taxon>Paenibacillaceae</taxon>
        <taxon>Thermobacillus</taxon>
    </lineage>
</organism>
<dbReference type="SUPFAM" id="SSF52972">
    <property type="entry name" value="ITPase-like"/>
    <property type="match status" value="1"/>
</dbReference>
<gene>
    <name evidence="8" type="primary">txxe 3209-rdgB</name>
    <name evidence="8" type="ORF">TXXE_17195</name>
</gene>
<dbReference type="InterPro" id="IPR020922">
    <property type="entry name" value="dITP/XTP_pyrophosphatase"/>
</dbReference>
<dbReference type="CDD" id="cd00515">
    <property type="entry name" value="HAM1"/>
    <property type="match status" value="1"/>
</dbReference>
<dbReference type="EMBL" id="CAJRAY010000085">
    <property type="protein sequence ID" value="CAG5091946.1"/>
    <property type="molecule type" value="Genomic_DNA"/>
</dbReference>
<name>A0ABN7S508_THEXY</name>
<comment type="subunit">
    <text evidence="7">Homodimer.</text>
</comment>
<dbReference type="EC" id="3.6.1.66" evidence="7"/>
<protein>
    <recommendedName>
        <fullName evidence="7">dITP/XTP pyrophosphatase</fullName>
        <ecNumber evidence="7">3.6.1.66</ecNumber>
    </recommendedName>
    <alternativeName>
        <fullName evidence="7">Non-canonical purine NTP pyrophosphatase</fullName>
    </alternativeName>
    <alternativeName>
        <fullName evidence="7">Non-standard purine NTP pyrophosphatase</fullName>
    </alternativeName>
    <alternativeName>
        <fullName evidence="7">Nucleoside-triphosphate diphosphatase</fullName>
    </alternativeName>
    <alternativeName>
        <fullName evidence="7">Nucleoside-triphosphate pyrophosphatase</fullName>
        <shortName evidence="7">NTPase</shortName>
    </alternativeName>
</protein>
<dbReference type="Gene3D" id="3.90.950.10">
    <property type="match status" value="1"/>
</dbReference>
<evidence type="ECO:0000256" key="6">
    <source>
        <dbReference type="ARBA" id="ARBA00023080"/>
    </source>
</evidence>
<evidence type="ECO:0000313" key="8">
    <source>
        <dbReference type="EMBL" id="CAG5091946.1"/>
    </source>
</evidence>
<keyword evidence="6 7" id="KW-0546">Nucleotide metabolism</keyword>
<dbReference type="Pfam" id="PF01725">
    <property type="entry name" value="Ham1p_like"/>
    <property type="match status" value="1"/>
</dbReference>
<comment type="similarity">
    <text evidence="1 7">Belongs to the HAM1 NTPase family.</text>
</comment>
<comment type="cofactor">
    <cofactor evidence="7">
        <name>Mg(2+)</name>
        <dbReference type="ChEBI" id="CHEBI:18420"/>
    </cofactor>
    <text evidence="7">Binds 1 Mg(2+) ion per subunit.</text>
</comment>
<dbReference type="PANTHER" id="PTHR11067:SF9">
    <property type="entry name" value="INOSINE TRIPHOSPHATE PYROPHOSPHATASE"/>
    <property type="match status" value="1"/>
</dbReference>
<comment type="caution">
    <text evidence="7">Lacks conserved residue(s) required for the propagation of feature annotation.</text>
</comment>
<evidence type="ECO:0000313" key="9">
    <source>
        <dbReference type="Proteomes" id="UP000681526"/>
    </source>
</evidence>
<feature type="active site" description="Proton acceptor" evidence="7">
    <location>
        <position position="74"/>
    </location>
</feature>
<evidence type="ECO:0000256" key="4">
    <source>
        <dbReference type="ARBA" id="ARBA00022801"/>
    </source>
</evidence>
<evidence type="ECO:0000256" key="2">
    <source>
        <dbReference type="ARBA" id="ARBA00022723"/>
    </source>
</evidence>
<dbReference type="InterPro" id="IPR002637">
    <property type="entry name" value="RdgB/HAM1"/>
</dbReference>
<feature type="binding site" evidence="7">
    <location>
        <begin position="171"/>
        <end position="174"/>
    </location>
    <ligand>
        <name>substrate</name>
    </ligand>
</feature>
<reference evidence="8 9" key="1">
    <citation type="submission" date="2021-04" db="EMBL/GenBank/DDBJ databases">
        <authorList>
            <person name="Rakotoarivonina H."/>
        </authorList>
    </citation>
    <scope>NUCLEOTIDE SEQUENCE [LARGE SCALE GENOMIC DNA]</scope>
    <source>
        <strain evidence="8 9">XE</strain>
    </source>
</reference>
<comment type="catalytic activity">
    <reaction evidence="7">
        <text>dITP + H2O = dIMP + diphosphate + H(+)</text>
        <dbReference type="Rhea" id="RHEA:28342"/>
        <dbReference type="ChEBI" id="CHEBI:15377"/>
        <dbReference type="ChEBI" id="CHEBI:15378"/>
        <dbReference type="ChEBI" id="CHEBI:33019"/>
        <dbReference type="ChEBI" id="CHEBI:61194"/>
        <dbReference type="ChEBI" id="CHEBI:61382"/>
        <dbReference type="EC" id="3.6.1.66"/>
    </reaction>
</comment>
<proteinExistence type="inferred from homology"/>
<keyword evidence="5 7" id="KW-0460">Magnesium</keyword>